<dbReference type="Proteomes" id="UP000029558">
    <property type="component" value="Chromosome"/>
</dbReference>
<evidence type="ECO:0000256" key="4">
    <source>
        <dbReference type="RuleBase" id="RU362073"/>
    </source>
</evidence>
<comment type="subcellular location">
    <subcellularLocation>
        <location evidence="4">Secreted</location>
    </subcellularLocation>
    <subcellularLocation>
        <location evidence="4">Bacterial flagellum</location>
    </subcellularLocation>
</comment>
<sequence length="525" mass="53316">MALSVVTNFTSLLAQNRINETNMSLQTTLQRLATGKRINSPADDAAGYAIAARQTSDILSFGQAARNANDGISVVQTASSAINTNISSLQRMRVLALQSLNDTNSSSDRVNLSLEFKQLSASITETAKSTKFNGQSLLDGSFAGKQFQVGITTTETISMSFADSRATAVGDYKTTAVNAGGAVFDFEMVATALGTATLGTGQDVDNGILAASGLTVVGHLGTKALADADFGAAGSSFGLATATTTSAGMSAAVIAKAVSDSSGDHGVTATGRTEVTLSGLTAAGDVSFSLGSGTGSVAADYSFATISSTIADTSDLSALAQAINDTSGTHGVTAELSGTDKGSMTLVSENGQNISLAVFDSSAAGTMTLTEQDGTATSVLQDAGGNDSFIATGIVEYHSSKAFTLQSAVADIGTVVADASGFKSVADSDIKTTAEAKSAIFALDQALNRLTDSQANNGAIENRLNVVISNLENQQLNTTNSRGRIEDADFASETANLSKLQILSQVGTAMLAQANQIPAAVLSLI</sequence>
<evidence type="ECO:0000313" key="5">
    <source>
        <dbReference type="EMBL" id="ALB22313.1"/>
    </source>
</evidence>
<keyword evidence="5" id="KW-0966">Cell projection</keyword>
<name>A0A1L6TAL9_PISSA</name>
<gene>
    <name evidence="5" type="ORF">KU39_1130</name>
</gene>
<protein>
    <recommendedName>
        <fullName evidence="4">Flagellin</fullName>
    </recommendedName>
</protein>
<dbReference type="PRINTS" id="PR00207">
    <property type="entry name" value="FLAGELLIN"/>
</dbReference>
<accession>A0A1L6TAL9</accession>
<dbReference type="Pfam" id="PF07196">
    <property type="entry name" value="Flagellin_IN"/>
    <property type="match status" value="1"/>
</dbReference>
<organism evidence="5 6">
    <name type="scientific">Piscirickettsia salmonis</name>
    <dbReference type="NCBI Taxonomy" id="1238"/>
    <lineage>
        <taxon>Bacteria</taxon>
        <taxon>Pseudomonadati</taxon>
        <taxon>Pseudomonadota</taxon>
        <taxon>Gammaproteobacteria</taxon>
        <taxon>Thiotrichales</taxon>
        <taxon>Piscirickettsiaceae</taxon>
        <taxon>Piscirickettsia</taxon>
    </lineage>
</organism>
<dbReference type="InterPro" id="IPR001029">
    <property type="entry name" value="Flagellin_N"/>
</dbReference>
<evidence type="ECO:0000256" key="3">
    <source>
        <dbReference type="ARBA" id="ARBA00023143"/>
    </source>
</evidence>
<comment type="function">
    <text evidence="4">Flagellin is the subunit protein which polymerizes to form the filaments of bacterial flagella.</text>
</comment>
<dbReference type="SUPFAM" id="SSF64518">
    <property type="entry name" value="Phase 1 flagellin"/>
    <property type="match status" value="1"/>
</dbReference>
<dbReference type="InterPro" id="IPR042187">
    <property type="entry name" value="Flagellin_C_sub2"/>
</dbReference>
<dbReference type="GO" id="GO:0005576">
    <property type="term" value="C:extracellular region"/>
    <property type="evidence" value="ECO:0007669"/>
    <property type="project" value="UniProtKB-SubCell"/>
</dbReference>
<comment type="similarity">
    <text evidence="1 4">Belongs to the bacterial flagellin family.</text>
</comment>
<evidence type="ECO:0000256" key="1">
    <source>
        <dbReference type="ARBA" id="ARBA00005709"/>
    </source>
</evidence>
<dbReference type="EMBL" id="CP012508">
    <property type="protein sequence ID" value="ALB22313.1"/>
    <property type="molecule type" value="Genomic_DNA"/>
</dbReference>
<dbReference type="Gene3D" id="2.30.220.10">
    <property type="entry name" value="f41 fragment of flagellin, C-terminal domain"/>
    <property type="match status" value="1"/>
</dbReference>
<dbReference type="Gene3D" id="1.20.1330.10">
    <property type="entry name" value="f41 fragment of flagellin, N-terminal domain"/>
    <property type="match status" value="1"/>
</dbReference>
<dbReference type="Pfam" id="PF00669">
    <property type="entry name" value="Flagellin_N"/>
    <property type="match status" value="1"/>
</dbReference>
<dbReference type="GO" id="GO:0009288">
    <property type="term" value="C:bacterial-type flagellum"/>
    <property type="evidence" value="ECO:0007669"/>
    <property type="project" value="UniProtKB-SubCell"/>
</dbReference>
<keyword evidence="3 4" id="KW-0975">Bacterial flagellum</keyword>
<keyword evidence="5" id="KW-0969">Cilium</keyword>
<dbReference type="Pfam" id="PF00700">
    <property type="entry name" value="Flagellin_C"/>
    <property type="match status" value="1"/>
</dbReference>
<dbReference type="PANTHER" id="PTHR42792">
    <property type="entry name" value="FLAGELLIN"/>
    <property type="match status" value="1"/>
</dbReference>
<dbReference type="RefSeq" id="WP_017377415.1">
    <property type="nucleotide sequence ID" value="NZ_CP012508.1"/>
</dbReference>
<dbReference type="GO" id="GO:0005198">
    <property type="term" value="F:structural molecule activity"/>
    <property type="evidence" value="ECO:0007669"/>
    <property type="project" value="UniProtKB-UniRule"/>
</dbReference>
<evidence type="ECO:0000256" key="2">
    <source>
        <dbReference type="ARBA" id="ARBA00022525"/>
    </source>
</evidence>
<dbReference type="InterPro" id="IPR010810">
    <property type="entry name" value="Flagellin_hook_IN_motif"/>
</dbReference>
<dbReference type="Gene3D" id="6.10.10.10">
    <property type="entry name" value="Flagellar export chaperone, C-terminal domain"/>
    <property type="match status" value="1"/>
</dbReference>
<dbReference type="AlphaFoldDB" id="A0A1L6TAL9"/>
<dbReference type="PANTHER" id="PTHR42792:SF2">
    <property type="entry name" value="FLAGELLIN"/>
    <property type="match status" value="1"/>
</dbReference>
<proteinExistence type="inferred from homology"/>
<keyword evidence="5" id="KW-0282">Flagellum</keyword>
<dbReference type="InterPro" id="IPR046358">
    <property type="entry name" value="Flagellin_C"/>
</dbReference>
<dbReference type="InterPro" id="IPR001492">
    <property type="entry name" value="Flagellin"/>
</dbReference>
<dbReference type="Gene3D" id="2.170.280.10">
    <property type="entry name" value="f41 fragment of flagellin, middle domain"/>
    <property type="match status" value="1"/>
</dbReference>
<reference evidence="5 6" key="1">
    <citation type="journal article" date="2014" name="Genome Announc.">
        <title>Comparative Genome Analysis of Two Isolates of the Fish Pathogen Piscirickettsia salmonis from Different Hosts Reveals Major Differences in Virulence-Associated Secretion Systems.</title>
        <authorList>
            <person name="Bohle H."/>
            <person name="Henriquez P."/>
            <person name="Grothusen H."/>
            <person name="Navas E."/>
            <person name="Sandoval A."/>
            <person name="Bustamante F."/>
            <person name="Bustos P."/>
            <person name="Mancilla M."/>
        </authorList>
    </citation>
    <scope>NUCLEOTIDE SEQUENCE [LARGE SCALE GENOMIC DNA]</scope>
    <source>
        <strain evidence="6">B1-32597</strain>
    </source>
</reference>
<keyword evidence="2 4" id="KW-0964">Secreted</keyword>
<evidence type="ECO:0000313" key="6">
    <source>
        <dbReference type="Proteomes" id="UP000029558"/>
    </source>
</evidence>